<dbReference type="AlphaFoldDB" id="A0LKB8"/>
<dbReference type="STRING" id="335543.Sfum_2188"/>
<feature type="domain" description="Glycosyltransferase subfamily 4-like N-terminal" evidence="1">
    <location>
        <begin position="23"/>
        <end position="179"/>
    </location>
</feature>
<sequence>MNPRPRICHVITTPTDQYSSGLRTRMEAKIARDLGYDVDVVTGVGPRDGRLISEGVEGVTYWRIPALSKYIYPHRDAKAFFDICSLFRRNRYQIVQTHLAKAGVLGRLAAGLAGVPIIVHDVHGPSFSSSQSLPGRELFINLERLAGLVTTHYLFYTNHLKDTFATKGIGNNAKHRVIYPDLRLKQFLDAPPLPVEERSRLRRIWHLAPDHLVVGYVARMVPSKGHHLAIEAFARLAERWPHARLVLVGGAIWPEEQAYCQRLQAQVDALHLVEKVIFTGHQLQVIPFYQMFDLFAMPSLYEGTANAMLEAMVMGLPVVAFDIPAVHEFCPSETIVCPFADAKGLAQGLDRCLTLLSTTPTAVCPSPAFRQALVAKFSSRRWHQELSDFYMRLVDDQGAGIRDPNSSKRGD</sequence>
<organism evidence="2 3">
    <name type="scientific">Syntrophobacter fumaroxidans (strain DSM 10017 / MPOB)</name>
    <dbReference type="NCBI Taxonomy" id="335543"/>
    <lineage>
        <taxon>Bacteria</taxon>
        <taxon>Pseudomonadati</taxon>
        <taxon>Thermodesulfobacteriota</taxon>
        <taxon>Syntrophobacteria</taxon>
        <taxon>Syntrophobacterales</taxon>
        <taxon>Syntrophobacteraceae</taxon>
        <taxon>Syntrophobacter</taxon>
    </lineage>
</organism>
<name>A0LKB8_SYNFM</name>
<dbReference type="PANTHER" id="PTHR12526">
    <property type="entry name" value="GLYCOSYLTRANSFERASE"/>
    <property type="match status" value="1"/>
</dbReference>
<dbReference type="CAZy" id="GT4">
    <property type="family name" value="Glycosyltransferase Family 4"/>
</dbReference>
<dbReference type="Pfam" id="PF13579">
    <property type="entry name" value="Glyco_trans_4_4"/>
    <property type="match status" value="1"/>
</dbReference>
<dbReference type="eggNOG" id="COG0438">
    <property type="taxonomic scope" value="Bacteria"/>
</dbReference>
<keyword evidence="2" id="KW-0808">Transferase</keyword>
<dbReference type="InParanoid" id="A0LKB8"/>
<dbReference type="Gene3D" id="3.40.50.2000">
    <property type="entry name" value="Glycogen Phosphorylase B"/>
    <property type="match status" value="2"/>
</dbReference>
<evidence type="ECO:0000313" key="2">
    <source>
        <dbReference type="EMBL" id="ABK17870.1"/>
    </source>
</evidence>
<dbReference type="InterPro" id="IPR028098">
    <property type="entry name" value="Glyco_trans_4-like_N"/>
</dbReference>
<reference evidence="2 3" key="1">
    <citation type="submission" date="2006-10" db="EMBL/GenBank/DDBJ databases">
        <title>Complete sequence of Syntrophobacter fumaroxidans MPOB.</title>
        <authorList>
            <consortium name="US DOE Joint Genome Institute"/>
            <person name="Copeland A."/>
            <person name="Lucas S."/>
            <person name="Lapidus A."/>
            <person name="Barry K."/>
            <person name="Detter J.C."/>
            <person name="Glavina del Rio T."/>
            <person name="Hammon N."/>
            <person name="Israni S."/>
            <person name="Pitluck S."/>
            <person name="Goltsman E.G."/>
            <person name="Martinez M."/>
            <person name="Schmutz J."/>
            <person name="Larimer F."/>
            <person name="Land M."/>
            <person name="Hauser L."/>
            <person name="Kyrpides N."/>
            <person name="Kim E."/>
            <person name="Boone D.R."/>
            <person name="Brockman F."/>
            <person name="Culley D."/>
            <person name="Ferry J."/>
            <person name="Gunsalus R."/>
            <person name="McInerney M.J."/>
            <person name="Morrison M."/>
            <person name="Plugge C."/>
            <person name="Rohlin L."/>
            <person name="Scholten J."/>
            <person name="Sieber J."/>
            <person name="Stams A.J.M."/>
            <person name="Worm P."/>
            <person name="Henstra A.M."/>
            <person name="Richardson P."/>
        </authorList>
    </citation>
    <scope>NUCLEOTIDE SEQUENCE [LARGE SCALE GENOMIC DNA]</scope>
    <source>
        <strain evidence="3">DSM 10017 / MPOB</strain>
    </source>
</reference>
<evidence type="ECO:0000313" key="3">
    <source>
        <dbReference type="Proteomes" id="UP000001784"/>
    </source>
</evidence>
<accession>A0LKB8</accession>
<dbReference type="SUPFAM" id="SSF53756">
    <property type="entry name" value="UDP-Glycosyltransferase/glycogen phosphorylase"/>
    <property type="match status" value="1"/>
</dbReference>
<dbReference type="GO" id="GO:0016757">
    <property type="term" value="F:glycosyltransferase activity"/>
    <property type="evidence" value="ECO:0007669"/>
    <property type="project" value="UniProtKB-ARBA"/>
</dbReference>
<dbReference type="Proteomes" id="UP000001784">
    <property type="component" value="Chromosome"/>
</dbReference>
<gene>
    <name evidence="2" type="ordered locus">Sfum_2188</name>
</gene>
<dbReference type="HOGENOM" id="CLU_009583_2_2_7"/>
<dbReference type="KEGG" id="sfu:Sfum_2188"/>
<evidence type="ECO:0000259" key="1">
    <source>
        <dbReference type="Pfam" id="PF13579"/>
    </source>
</evidence>
<proteinExistence type="predicted"/>
<dbReference type="EMBL" id="CP000478">
    <property type="protein sequence ID" value="ABK17870.1"/>
    <property type="molecule type" value="Genomic_DNA"/>
</dbReference>
<protein>
    <submittedName>
        <fullName evidence="2">Glycosyl transferase, group 1</fullName>
    </submittedName>
</protein>
<keyword evidence="3" id="KW-1185">Reference proteome</keyword>
<dbReference type="Pfam" id="PF13692">
    <property type="entry name" value="Glyco_trans_1_4"/>
    <property type="match status" value="1"/>
</dbReference>